<protein>
    <submittedName>
        <fullName evidence="3">Glucose 1-dehydrogenase</fullName>
        <ecNumber evidence="3">1.1.1.47</ecNumber>
    </submittedName>
</protein>
<dbReference type="PANTHER" id="PTHR43639">
    <property type="entry name" value="OXIDOREDUCTASE, SHORT-CHAIN DEHYDROGENASE/REDUCTASE FAMILY (AFU_ORTHOLOGUE AFUA_5G02870)"/>
    <property type="match status" value="1"/>
</dbReference>
<gene>
    <name evidence="3" type="ORF">ABM479_30210</name>
</gene>
<dbReference type="InterPro" id="IPR036291">
    <property type="entry name" value="NAD(P)-bd_dom_sf"/>
</dbReference>
<reference evidence="3" key="1">
    <citation type="submission" date="2024-06" db="EMBL/GenBank/DDBJ databases">
        <authorList>
            <person name="Li T."/>
            <person name="Gao R."/>
        </authorList>
    </citation>
    <scope>NUCLEOTIDE SEQUENCE</scope>
    <source>
        <strain evidence="3">ZPR3</strain>
        <plasmid evidence="3">unnamed2</plasmid>
    </source>
</reference>
<dbReference type="EC" id="1.1.1.47" evidence="3"/>
<dbReference type="FunFam" id="3.40.50.720:FF:000084">
    <property type="entry name" value="Short-chain dehydrogenase reductase"/>
    <property type="match status" value="1"/>
</dbReference>
<organism evidence="3">
    <name type="scientific">Rhizobium sp. ZPR3</name>
    <dbReference type="NCBI Taxonomy" id="3158967"/>
    <lineage>
        <taxon>Bacteria</taxon>
        <taxon>Pseudomonadati</taxon>
        <taxon>Pseudomonadota</taxon>
        <taxon>Alphaproteobacteria</taxon>
        <taxon>Hyphomicrobiales</taxon>
        <taxon>Rhizobiaceae</taxon>
        <taxon>Rhizobium/Agrobacterium group</taxon>
        <taxon>Rhizobium</taxon>
    </lineage>
</organism>
<comment type="similarity">
    <text evidence="1">Belongs to the short-chain dehydrogenases/reductases (SDR) family.</text>
</comment>
<dbReference type="NCBIfam" id="NF005559">
    <property type="entry name" value="PRK07231.1"/>
    <property type="match status" value="1"/>
</dbReference>
<dbReference type="PRINTS" id="PR00080">
    <property type="entry name" value="SDRFAMILY"/>
</dbReference>
<accession>A0AAU7S552</accession>
<geneLocation type="plasmid" evidence="3">
    <name>unnamed2</name>
</geneLocation>
<keyword evidence="3" id="KW-0614">Plasmid</keyword>
<dbReference type="InterPro" id="IPR002347">
    <property type="entry name" value="SDR_fam"/>
</dbReference>
<dbReference type="Gene3D" id="3.40.50.720">
    <property type="entry name" value="NAD(P)-binding Rossmann-like Domain"/>
    <property type="match status" value="1"/>
</dbReference>
<dbReference type="GO" id="GO:0047936">
    <property type="term" value="F:glucose 1-dehydrogenase [NAD(P)+] activity"/>
    <property type="evidence" value="ECO:0007669"/>
    <property type="project" value="UniProtKB-EC"/>
</dbReference>
<dbReference type="SUPFAM" id="SSF51735">
    <property type="entry name" value="NAD(P)-binding Rossmann-fold domains"/>
    <property type="match status" value="1"/>
</dbReference>
<evidence type="ECO:0000256" key="2">
    <source>
        <dbReference type="ARBA" id="ARBA00023002"/>
    </source>
</evidence>
<keyword evidence="2 3" id="KW-0560">Oxidoreductase</keyword>
<dbReference type="InterPro" id="IPR020904">
    <property type="entry name" value="Sc_DH/Rdtase_CS"/>
</dbReference>
<proteinExistence type="inferred from homology"/>
<dbReference type="PANTHER" id="PTHR43639:SF1">
    <property type="entry name" value="SHORT-CHAIN DEHYDROGENASE_REDUCTASE FAMILY PROTEIN"/>
    <property type="match status" value="1"/>
</dbReference>
<dbReference type="Pfam" id="PF13561">
    <property type="entry name" value="adh_short_C2"/>
    <property type="match status" value="1"/>
</dbReference>
<name>A0AAU7S552_9HYPH</name>
<dbReference type="RefSeq" id="WP_349962679.1">
    <property type="nucleotide sequence ID" value="NZ_CP157962.1"/>
</dbReference>
<dbReference type="AlphaFoldDB" id="A0AAU7S552"/>
<dbReference type="PRINTS" id="PR00081">
    <property type="entry name" value="GDHRDH"/>
</dbReference>
<sequence length="254" mass="27230">MVGRLEGKVAIVTGGGRGIGAGITARFIEEGATVVIVQRNAPPSEMLGERTFFLKADLSSSHDITDAIEWTVREFGGLDVLVNNAGIMFEKTVEEMSEEDWDQMMSINLKAPFLLTKASVPHMRRRGGGSIINIGSIEGLASNPGHPAYSASKAGIHGFTAAIAVDQGRDGIRCNAIAPGWINSDLSEQYIDSMPDSERVRRELLVMHPVGRLGEPRDIGNLAVWLASEESGFVSGQVYVVDGGRTKKLPLPAS</sequence>
<dbReference type="PROSITE" id="PS00061">
    <property type="entry name" value="ADH_SHORT"/>
    <property type="match status" value="1"/>
</dbReference>
<dbReference type="EMBL" id="CP157962">
    <property type="protein sequence ID" value="XBT97538.1"/>
    <property type="molecule type" value="Genomic_DNA"/>
</dbReference>
<evidence type="ECO:0000256" key="1">
    <source>
        <dbReference type="ARBA" id="ARBA00006484"/>
    </source>
</evidence>
<evidence type="ECO:0000313" key="3">
    <source>
        <dbReference type="EMBL" id="XBT97538.1"/>
    </source>
</evidence>